<evidence type="ECO:0000256" key="6">
    <source>
        <dbReference type="PROSITE-ProRule" id="PRU00320"/>
    </source>
</evidence>
<keyword evidence="4" id="KW-0805">Transcription regulation</keyword>
<sequence length="176" mass="19965">MHFYTSSLAPRLRLSHIGSNSSRKRKAYSIEKKLEAIDYAKKFKSKKAASDKFGISRSTVQDWVKQEEELRVMSKNSKRLAGLDGTSHLQSSMLNGSEDDQIHCFQKDGSVPTGRVKLQRARNDKELAELLEEIDLEEEQGMLVMIVMFHSIVDKIVGIVNKECLFESAKFHSLSS</sequence>
<reference evidence="9" key="1">
    <citation type="submission" date="2022-11" db="UniProtKB">
        <authorList>
            <consortium name="WormBaseParasite"/>
        </authorList>
    </citation>
    <scope>IDENTIFICATION</scope>
</reference>
<comment type="subcellular location">
    <subcellularLocation>
        <location evidence="1 6">Nucleus</location>
    </subcellularLocation>
</comment>
<name>A0A915CQH2_9BILA</name>
<dbReference type="Gene3D" id="1.10.10.10">
    <property type="entry name" value="Winged helix-like DNA-binding domain superfamily/Winged helix DNA-binding domain"/>
    <property type="match status" value="1"/>
</dbReference>
<dbReference type="PROSITE" id="PS50960">
    <property type="entry name" value="HTH_PSQ"/>
    <property type="match status" value="1"/>
</dbReference>
<keyword evidence="6" id="KW-0238">DNA-binding</keyword>
<evidence type="ECO:0000259" key="7">
    <source>
        <dbReference type="PROSITE" id="PS50960"/>
    </source>
</evidence>
<dbReference type="WBParaSite" id="jg11048">
    <property type="protein sequence ID" value="jg11048"/>
    <property type="gene ID" value="jg11048"/>
</dbReference>
<evidence type="ECO:0000256" key="5">
    <source>
        <dbReference type="ARBA" id="ARBA00023163"/>
    </source>
</evidence>
<proteinExistence type="predicted"/>
<organism evidence="8 9">
    <name type="scientific">Ditylenchus dipsaci</name>
    <dbReference type="NCBI Taxonomy" id="166011"/>
    <lineage>
        <taxon>Eukaryota</taxon>
        <taxon>Metazoa</taxon>
        <taxon>Ecdysozoa</taxon>
        <taxon>Nematoda</taxon>
        <taxon>Chromadorea</taxon>
        <taxon>Rhabditida</taxon>
        <taxon>Tylenchina</taxon>
        <taxon>Tylenchomorpha</taxon>
        <taxon>Sphaerularioidea</taxon>
        <taxon>Anguinidae</taxon>
        <taxon>Anguininae</taxon>
        <taxon>Ditylenchus</taxon>
    </lineage>
</organism>
<dbReference type="Pfam" id="PF13518">
    <property type="entry name" value="HTH_28"/>
    <property type="match status" value="1"/>
</dbReference>
<protein>
    <submittedName>
        <fullName evidence="9">HTH psq-type domain-containing protein</fullName>
    </submittedName>
</protein>
<evidence type="ECO:0000313" key="8">
    <source>
        <dbReference type="Proteomes" id="UP000887574"/>
    </source>
</evidence>
<dbReference type="Proteomes" id="UP000887574">
    <property type="component" value="Unplaced"/>
</dbReference>
<dbReference type="InterPro" id="IPR036388">
    <property type="entry name" value="WH-like_DNA-bd_sf"/>
</dbReference>
<dbReference type="InterPro" id="IPR009057">
    <property type="entry name" value="Homeodomain-like_sf"/>
</dbReference>
<evidence type="ECO:0000256" key="3">
    <source>
        <dbReference type="ARBA" id="ARBA00022553"/>
    </source>
</evidence>
<feature type="domain" description="HTH psq-type" evidence="7">
    <location>
        <begin position="19"/>
        <end position="70"/>
    </location>
</feature>
<keyword evidence="3" id="KW-0597">Phosphoprotein</keyword>
<dbReference type="InterPro" id="IPR051839">
    <property type="entry name" value="RD_transcriptional_regulator"/>
</dbReference>
<dbReference type="InterPro" id="IPR055247">
    <property type="entry name" value="InsJ-like_HTH"/>
</dbReference>
<keyword evidence="2" id="KW-0217">Developmental protein</keyword>
<evidence type="ECO:0000256" key="4">
    <source>
        <dbReference type="ARBA" id="ARBA00023015"/>
    </source>
</evidence>
<dbReference type="PANTHER" id="PTHR33215:SF13">
    <property type="entry name" value="PROTEIN DISTAL ANTENNA"/>
    <property type="match status" value="1"/>
</dbReference>
<keyword evidence="6" id="KW-0539">Nucleus</keyword>
<feature type="DNA-binding region" description="H-T-H motif" evidence="6">
    <location>
        <begin position="46"/>
        <end position="66"/>
    </location>
</feature>
<dbReference type="GO" id="GO:0003677">
    <property type="term" value="F:DNA binding"/>
    <property type="evidence" value="ECO:0007669"/>
    <property type="project" value="UniProtKB-UniRule"/>
</dbReference>
<evidence type="ECO:0000256" key="1">
    <source>
        <dbReference type="ARBA" id="ARBA00004123"/>
    </source>
</evidence>
<dbReference type="AlphaFoldDB" id="A0A915CQH2"/>
<keyword evidence="5" id="KW-0804">Transcription</keyword>
<dbReference type="InterPro" id="IPR007889">
    <property type="entry name" value="HTH_Psq"/>
</dbReference>
<keyword evidence="8" id="KW-1185">Reference proteome</keyword>
<dbReference type="PANTHER" id="PTHR33215">
    <property type="entry name" value="PROTEIN DISTAL ANTENNA"/>
    <property type="match status" value="1"/>
</dbReference>
<evidence type="ECO:0000313" key="9">
    <source>
        <dbReference type="WBParaSite" id="jg11048"/>
    </source>
</evidence>
<dbReference type="GO" id="GO:0005634">
    <property type="term" value="C:nucleus"/>
    <property type="evidence" value="ECO:0007669"/>
    <property type="project" value="UniProtKB-SubCell"/>
</dbReference>
<dbReference type="SUPFAM" id="SSF46689">
    <property type="entry name" value="Homeodomain-like"/>
    <property type="match status" value="1"/>
</dbReference>
<evidence type="ECO:0000256" key="2">
    <source>
        <dbReference type="ARBA" id="ARBA00022473"/>
    </source>
</evidence>
<accession>A0A915CQH2</accession>